<evidence type="ECO:0000256" key="6">
    <source>
        <dbReference type="SAM" id="MobiDB-lite"/>
    </source>
</evidence>
<dbReference type="PANTHER" id="PTHR46508">
    <property type="entry name" value="PHD FINGER FAMILY PROTEIN"/>
    <property type="match status" value="1"/>
</dbReference>
<keyword evidence="10" id="KW-1185">Reference proteome</keyword>
<evidence type="ECO:0000259" key="8">
    <source>
        <dbReference type="Pfam" id="PF23209"/>
    </source>
</evidence>
<dbReference type="InterPro" id="IPR011011">
    <property type="entry name" value="Znf_FYVE_PHD"/>
</dbReference>
<dbReference type="PANTHER" id="PTHR46508:SF2">
    <property type="entry name" value="INCREASED DNA METHYLATION 1"/>
    <property type="match status" value="1"/>
</dbReference>
<dbReference type="Pfam" id="PF23209">
    <property type="entry name" value="IDM1_C"/>
    <property type="match status" value="2"/>
</dbReference>
<comment type="subcellular location">
    <subcellularLocation>
        <location evidence="1">Nucleus</location>
    </subcellularLocation>
</comment>
<evidence type="ECO:0000256" key="3">
    <source>
        <dbReference type="ARBA" id="ARBA00022771"/>
    </source>
</evidence>
<feature type="domain" description="Tify" evidence="7">
    <location>
        <begin position="703"/>
        <end position="753"/>
    </location>
</feature>
<feature type="compositionally biased region" description="Basic and acidic residues" evidence="6">
    <location>
        <begin position="549"/>
        <end position="560"/>
    </location>
</feature>
<feature type="compositionally biased region" description="Polar residues" evidence="6">
    <location>
        <begin position="538"/>
        <end position="548"/>
    </location>
</feature>
<dbReference type="InterPro" id="IPR056511">
    <property type="entry name" value="IDM1_C"/>
</dbReference>
<protein>
    <recommendedName>
        <fullName evidence="11">Tify domain-containing protein</fullName>
    </recommendedName>
</protein>
<feature type="region of interest" description="Disordered" evidence="6">
    <location>
        <begin position="1246"/>
        <end position="1265"/>
    </location>
</feature>
<evidence type="ECO:0000256" key="2">
    <source>
        <dbReference type="ARBA" id="ARBA00022723"/>
    </source>
</evidence>
<keyword evidence="5" id="KW-0539">Nucleus</keyword>
<organism evidence="9 10">
    <name type="scientific">Rehmannia glutinosa</name>
    <name type="common">Chinese foxglove</name>
    <dbReference type="NCBI Taxonomy" id="99300"/>
    <lineage>
        <taxon>Eukaryota</taxon>
        <taxon>Viridiplantae</taxon>
        <taxon>Streptophyta</taxon>
        <taxon>Embryophyta</taxon>
        <taxon>Tracheophyta</taxon>
        <taxon>Spermatophyta</taxon>
        <taxon>Magnoliopsida</taxon>
        <taxon>eudicotyledons</taxon>
        <taxon>Gunneridae</taxon>
        <taxon>Pentapetalae</taxon>
        <taxon>asterids</taxon>
        <taxon>lamiids</taxon>
        <taxon>Lamiales</taxon>
        <taxon>Orobanchaceae</taxon>
        <taxon>Rehmannieae</taxon>
        <taxon>Rehmannia</taxon>
    </lineage>
</organism>
<dbReference type="InterPro" id="IPR013083">
    <property type="entry name" value="Znf_RING/FYVE/PHD"/>
</dbReference>
<evidence type="ECO:0000256" key="1">
    <source>
        <dbReference type="ARBA" id="ARBA00004123"/>
    </source>
</evidence>
<evidence type="ECO:0008006" key="11">
    <source>
        <dbReference type="Google" id="ProtNLM"/>
    </source>
</evidence>
<proteinExistence type="predicted"/>
<evidence type="ECO:0000256" key="4">
    <source>
        <dbReference type="ARBA" id="ARBA00022833"/>
    </source>
</evidence>
<comment type="caution">
    <text evidence="9">The sequence shown here is derived from an EMBL/GenBank/DDBJ whole genome shotgun (WGS) entry which is preliminary data.</text>
</comment>
<evidence type="ECO:0000313" key="10">
    <source>
        <dbReference type="Proteomes" id="UP001318860"/>
    </source>
</evidence>
<dbReference type="Pfam" id="PF16135">
    <property type="entry name" value="TDBD"/>
    <property type="match status" value="1"/>
</dbReference>
<reference evidence="9 10" key="1">
    <citation type="journal article" date="2021" name="Comput. Struct. Biotechnol. J.">
        <title>De novo genome assembly of the potent medicinal plant Rehmannia glutinosa using nanopore technology.</title>
        <authorList>
            <person name="Ma L."/>
            <person name="Dong C."/>
            <person name="Song C."/>
            <person name="Wang X."/>
            <person name="Zheng X."/>
            <person name="Niu Y."/>
            <person name="Chen S."/>
            <person name="Feng W."/>
        </authorList>
    </citation>
    <scope>NUCLEOTIDE SEQUENCE [LARGE SCALE GENOMIC DNA]</scope>
    <source>
        <strain evidence="9">DH-2019</strain>
    </source>
</reference>
<feature type="region of interest" description="Disordered" evidence="6">
    <location>
        <begin position="626"/>
        <end position="646"/>
    </location>
</feature>
<feature type="domain" description="Increased DNA methylation 1 C-terminal" evidence="8">
    <location>
        <begin position="1067"/>
        <end position="1155"/>
    </location>
</feature>
<keyword evidence="3" id="KW-0863">Zinc-finger</keyword>
<dbReference type="Proteomes" id="UP001318860">
    <property type="component" value="Unassembled WGS sequence"/>
</dbReference>
<keyword evidence="2" id="KW-0479">Metal-binding</keyword>
<dbReference type="InterPro" id="IPR032308">
    <property type="entry name" value="TDBD"/>
</dbReference>
<keyword evidence="4" id="KW-0862">Zinc</keyword>
<accession>A0ABR0X755</accession>
<evidence type="ECO:0000259" key="7">
    <source>
        <dbReference type="Pfam" id="PF16135"/>
    </source>
</evidence>
<gene>
    <name evidence="9" type="ORF">DH2020_008533</name>
</gene>
<feature type="compositionally biased region" description="Basic residues" evidence="6">
    <location>
        <begin position="629"/>
        <end position="642"/>
    </location>
</feature>
<evidence type="ECO:0000313" key="9">
    <source>
        <dbReference type="EMBL" id="KAK6154285.1"/>
    </source>
</evidence>
<feature type="region of interest" description="Disordered" evidence="6">
    <location>
        <begin position="536"/>
        <end position="564"/>
    </location>
</feature>
<dbReference type="SUPFAM" id="SSF57903">
    <property type="entry name" value="FYVE/PHD zinc finger"/>
    <property type="match status" value="1"/>
</dbReference>
<sequence>MNPNFIAADANVEIPDESSSVCIAADFSGVAKITFPVGSLWKLKQQFFVNNILLLEIENEREKIMVESPTMLFSREFEDLHDDGFEGSTDEQRIFSEIFFGSDGSREKEFIVSEATVVYCEHIKQTDMSLCSNSGKSSLTSQDDYIKQEFAGRHLLEYPSVDISSSIKSNNEVMLSFGDLPDWKPDLGDTSFPSAPSERGISGISQEDTGSACHSLTYRVVESSGQGVTSGSYTLKPLVHLDKRCEISGRGSPKNRVSCLDQNDQKEAANRAVTSPISQESYASRLLVLDPPVSVANKLGTNRPTKPKWKDSCFLELDEDELAMPKDIKNDPRPLLRYHINRLLRAAGWLIGRRKRNSKYNGIGEYVYKSPGGRPIREFHRAWCMCGGSLLTDATSIMQRSDCMQWADMTELWTDLSRTVKEIEDKLNLLENTSDMAKLWCLLDPFANVVFIEKTIRLLKEGITVKAKRSLVIPPDVGSAAKFQKISRSEKSRLSPRPLQDCGYDGVNQIGVRLFDVPISSGAPQLRGGPETVFPHQDCSTSSPSFDQTKNEEEGGFDHIRKAHKKSRKISEMKLTGNHFDEKCHYPVGETRSAPYGSKKSKTCGLNDDDLLISAIIKTKTCRATNKWSTRKPKPQRKRRTPKGSCRLLPRSLKKGEKHIMEGNWYAVGSRTVLSWLIHSGVVSLNEVIQYRNLKDDAVIKDGLVTRDGILCTCCNKVLSVSEFKSHAGFSLNRPCVNLFMESGKPFTLCQLEAWSAEYKARKVAPQIDQVDEIDQNDDSCGRCGDVGELICCDNCPSAFHQACLFEQLYSFEICACLEDSLNVMSCLKEIGIARNVVAKFVEMQSMIKKLHNCMRLLNALKSLIAKYLQTDHETCMQQKDMKVGFASDIWFCGDSCHKMLSDPFASKKDKAKNKTYLVQKNSLLLLPVYTGLQSRIGLKNLISDGFSWTLLRCIPGDQKVHSAQRVVALKAECNSKLAVAITIMQECFLPMVDMKTGIDMIPQVMYNWGSQFARLNYNGFYTVVLEKDDVVLSVASIRENNALELQDANCPCEVLILKGLAKIDIIHGVTVAELPLIATCSKNRSPRNVPRLINSVEEMLKAMKVEKLVISAIPTLVETWTVGFGFQPLEEDERQSLSKINLMVFPGAVWLKKPLYESCAMDDKVGAYESNPKTEQGQLSDDNLPVQEDNVETGICHDDPENLQYCNGHKLGILQDQPPKLSFDGQDPNPSVRNSSVEETNVVTRNTHGEPGNVGSNEEENSDVLPNIPFKLDEAANVVRETRSEDSENLQSGEKQRSVDFLDELSEHYSDVQEGCDILHNPVSKISTGELVSAIPGSQLEVVCRTEPAGTHAERQTTLLSCKNNGL</sequence>
<evidence type="ECO:0000256" key="5">
    <source>
        <dbReference type="ARBA" id="ARBA00023242"/>
    </source>
</evidence>
<name>A0ABR0X755_REHGL</name>
<feature type="domain" description="Increased DNA methylation 1 C-terminal" evidence="8">
    <location>
        <begin position="989"/>
        <end position="1039"/>
    </location>
</feature>
<dbReference type="Gene3D" id="3.30.40.10">
    <property type="entry name" value="Zinc/RING finger domain, C3HC4 (zinc finger)"/>
    <property type="match status" value="1"/>
</dbReference>
<dbReference type="EMBL" id="JABTTQ020000005">
    <property type="protein sequence ID" value="KAK6154285.1"/>
    <property type="molecule type" value="Genomic_DNA"/>
</dbReference>